<evidence type="ECO:0000313" key="1">
    <source>
        <dbReference type="EMBL" id="VVV02017.1"/>
    </source>
</evidence>
<keyword evidence="2" id="KW-1185">Reference proteome</keyword>
<gene>
    <name evidence="1" type="ORF">FVB9532_03312</name>
</gene>
<comment type="caution">
    <text evidence="1">The sequence shown here is derived from an EMBL/GenBank/DDBJ whole genome shotgun (WGS) entry which is preliminary data.</text>
</comment>
<dbReference type="EMBL" id="CABVMM010000014">
    <property type="protein sequence ID" value="VVV02017.1"/>
    <property type="molecule type" value="Genomic_DNA"/>
</dbReference>
<dbReference type="Proteomes" id="UP000356253">
    <property type="component" value="Unassembled WGS sequence"/>
</dbReference>
<reference evidence="1" key="1">
    <citation type="submission" date="2019-09" db="EMBL/GenBank/DDBJ databases">
        <authorList>
            <person name="Rodrigo-Torres L."/>
            <person name="Arahal R. D."/>
            <person name="Lucena T."/>
        </authorList>
    </citation>
    <scope>NUCLEOTIDE SEQUENCE</scope>
    <source>
        <strain evidence="1">ISS653</strain>
    </source>
</reference>
<evidence type="ECO:0000313" key="2">
    <source>
        <dbReference type="Proteomes" id="UP000356253"/>
    </source>
</evidence>
<protein>
    <submittedName>
        <fullName evidence="1">Uncharacterized protein</fullName>
    </submittedName>
</protein>
<sequence length="776" mass="88799">MKITEWKKSLEEISKIVDKTSPLYAYITSNQLSGFEEHHFKEAVNKASTFYNAQGYPKAEVFKEALDRKELHSRELENLLIENGYQDPVETYLKILDQTSAIKEQTDNLKLNRLMLKWLSIFLDEGLAEWPMPNREKGFYKAWLGLAKYDKDYQIDKDTPQSASIALDQLFKNCSEEEIHHSIQFHLTSLPGWVGYIKQRQSSDSGWKEEAPISMLEYLAVRLTIAEKLNLKIEVVPTFKTTNEKQQELAYLFLKAWEISWQKELAEQLTHNQSPENSTIPDAQMVFCIDTRSELIRRKIEESGNYETFGYAGFFGIAMDYKSTEDGLTRKSCPPILDSAYKVFYRIKQEQETQAKAYKKQLKKIKFKNYFFKRLKNMLPSAFGYVEGTGILYGLSLLGRTLLPTKYHQLMNRGKIAAEKSYEPKLGKKEHQHDISLEEKVNLVKATFNLTGWKTFAPVIIFTGHGSHTSNNPFASSLDCGACAGNPGRHNARTLASIANEKEVRLALKNNFGIDIPESTIFLGAEHNTVTDEIEIFDTEFAQDHKEALQKINENLKQAQLEATRERLGTEKESLKIAHKKSNNWSETRPEWGLAKNASFIIGPRELTKGLNLNGRCFLQSYDWKTDKDGSALSGIMQGPMVVTQWINNHYYFSTVDNEKFGAGSKITHNITGKFGVMQGNGSDLTKGLPLQSLKMSDSEMYHQPLRLSVVIETPIDRVEKILKEQPHLKSLLDNEWIYLLVINPEEDRQIKRYASGLKWENLDKNSTKDAVKLAV</sequence>
<accession>A0AC61YBZ8</accession>
<name>A0AC61YBZ8_9FLAO</name>
<proteinExistence type="predicted"/>
<organism evidence="1 2">
    <name type="scientific">Mesonia oceanica</name>
    <dbReference type="NCBI Taxonomy" id="2687242"/>
    <lineage>
        <taxon>Bacteria</taxon>
        <taxon>Pseudomonadati</taxon>
        <taxon>Bacteroidota</taxon>
        <taxon>Flavobacteriia</taxon>
        <taxon>Flavobacteriales</taxon>
        <taxon>Flavobacteriaceae</taxon>
        <taxon>Mesonia</taxon>
    </lineage>
</organism>